<dbReference type="AlphaFoldDB" id="A0A1I5C939"/>
<feature type="domain" description="Flagellar basal body rod protein N-terminal" evidence="2">
    <location>
        <begin position="19"/>
        <end position="37"/>
    </location>
</feature>
<evidence type="ECO:0000259" key="2">
    <source>
        <dbReference type="Pfam" id="PF00460"/>
    </source>
</evidence>
<dbReference type="InterPro" id="IPR001444">
    <property type="entry name" value="Flag_bb_rod_N"/>
</dbReference>
<proteinExistence type="predicted"/>
<evidence type="ECO:0000313" key="4">
    <source>
        <dbReference type="Proteomes" id="UP000199236"/>
    </source>
</evidence>
<evidence type="ECO:0000256" key="1">
    <source>
        <dbReference type="ARBA" id="ARBA00004117"/>
    </source>
</evidence>
<dbReference type="Proteomes" id="UP000199236">
    <property type="component" value="Unassembled WGS sequence"/>
</dbReference>
<reference evidence="3 4" key="1">
    <citation type="submission" date="2016-10" db="EMBL/GenBank/DDBJ databases">
        <authorList>
            <person name="de Groot N.N."/>
        </authorList>
    </citation>
    <scope>NUCLEOTIDE SEQUENCE [LARGE SCALE GENOMIC DNA]</scope>
    <source>
        <strain evidence="3 4">CGMCC 1.9157</strain>
    </source>
</reference>
<sequence>MEPVYLMKLANAHQNWLSVRENTIAQNVANANTPGYRAKDVESFTALFDKAHVRMASTQPGHMTAMNAATRSVDVEKKDSWDVTYSGNSVSLEQEMMKAGEVARDHTLTTNLIKSIHSMMLMAAKAQ</sequence>
<protein>
    <submittedName>
        <fullName evidence="3">Flagellar basal-body rod protein FlgB</fullName>
    </submittedName>
</protein>
<dbReference type="RefSeq" id="WP_090069310.1">
    <property type="nucleotide sequence ID" value="NZ_FOVR01000002.1"/>
</dbReference>
<dbReference type="EMBL" id="FOVR01000002">
    <property type="protein sequence ID" value="SFN83151.1"/>
    <property type="molecule type" value="Genomic_DNA"/>
</dbReference>
<dbReference type="STRING" id="655353.SAMN04488056_102147"/>
<keyword evidence="3" id="KW-0966">Cell projection</keyword>
<comment type="subcellular location">
    <subcellularLocation>
        <location evidence="1">Bacterial flagellum basal body</location>
    </subcellularLocation>
</comment>
<keyword evidence="4" id="KW-1185">Reference proteome</keyword>
<keyword evidence="3" id="KW-0282">Flagellum</keyword>
<keyword evidence="3" id="KW-0969">Cilium</keyword>
<organism evidence="3 4">
    <name type="scientific">Cohaesibacter marisflavi</name>
    <dbReference type="NCBI Taxonomy" id="655353"/>
    <lineage>
        <taxon>Bacteria</taxon>
        <taxon>Pseudomonadati</taxon>
        <taxon>Pseudomonadota</taxon>
        <taxon>Alphaproteobacteria</taxon>
        <taxon>Hyphomicrobiales</taxon>
        <taxon>Cohaesibacteraceae</taxon>
    </lineage>
</organism>
<evidence type="ECO:0000313" key="3">
    <source>
        <dbReference type="EMBL" id="SFN83151.1"/>
    </source>
</evidence>
<dbReference type="Pfam" id="PF00460">
    <property type="entry name" value="Flg_bb_rod"/>
    <property type="match status" value="1"/>
</dbReference>
<accession>A0A1I5C939</accession>
<dbReference type="NCBIfam" id="NF004653">
    <property type="entry name" value="PRK06003.1"/>
    <property type="match status" value="1"/>
</dbReference>
<dbReference type="OrthoDB" id="9788334at2"/>
<dbReference type="GO" id="GO:0009425">
    <property type="term" value="C:bacterial-type flagellum basal body"/>
    <property type="evidence" value="ECO:0007669"/>
    <property type="project" value="UniProtKB-SubCell"/>
</dbReference>
<gene>
    <name evidence="3" type="ORF">SAMN04488056_102147</name>
</gene>
<name>A0A1I5C939_9HYPH</name>